<dbReference type="PATRIC" id="fig|1273125.3.peg.803"/>
<reference evidence="2 3" key="1">
    <citation type="journal article" date="2013" name="Genome Announc.">
        <title>Draft Genome Sequence of Rhodococcus rhodnii Strain LMG5362, a Symbiont of Rhodnius prolixus (Hemiptera, Reduviidae, Triatominae), the Principle Vector of Trypanosoma cruzi.</title>
        <authorList>
            <person name="Pachebat J.A."/>
            <person name="van Keulen G."/>
            <person name="Whitten M.M."/>
            <person name="Girdwood S."/>
            <person name="Del Sol R."/>
            <person name="Dyson P.J."/>
            <person name="Facey P.D."/>
        </authorList>
    </citation>
    <scope>NUCLEOTIDE SEQUENCE [LARGE SCALE GENOMIC DNA]</scope>
    <source>
        <strain evidence="2 3">LMG 5362</strain>
    </source>
</reference>
<feature type="transmembrane region" description="Helical" evidence="1">
    <location>
        <begin position="49"/>
        <end position="71"/>
    </location>
</feature>
<dbReference type="EMBL" id="APMY01000024">
    <property type="protein sequence ID" value="EOM77843.1"/>
    <property type="molecule type" value="Genomic_DNA"/>
</dbReference>
<gene>
    <name evidence="2" type="ORF">Rrhod_0829</name>
</gene>
<sequence length="88" mass="9144">MAIMPSEPISVPEPAVLRRLSDPRVALVGGVAAWIVTGVVVIATDTQWYGALEACIAGVILGAVGFVLYSIQLRSARAGKRGAQQGLL</sequence>
<evidence type="ECO:0000256" key="1">
    <source>
        <dbReference type="SAM" id="Phobius"/>
    </source>
</evidence>
<dbReference type="Pfam" id="PF10745">
    <property type="entry name" value="DUF2530"/>
    <property type="match status" value="1"/>
</dbReference>
<comment type="caution">
    <text evidence="2">The sequence shown here is derived from an EMBL/GenBank/DDBJ whole genome shotgun (WGS) entry which is preliminary data.</text>
</comment>
<keyword evidence="3" id="KW-1185">Reference proteome</keyword>
<feature type="transmembrane region" description="Helical" evidence="1">
    <location>
        <begin position="25"/>
        <end position="43"/>
    </location>
</feature>
<evidence type="ECO:0008006" key="4">
    <source>
        <dbReference type="Google" id="ProtNLM"/>
    </source>
</evidence>
<proteinExistence type="predicted"/>
<evidence type="ECO:0000313" key="2">
    <source>
        <dbReference type="EMBL" id="EOM77843.1"/>
    </source>
</evidence>
<keyword evidence="1" id="KW-0472">Membrane</keyword>
<dbReference type="AlphaFoldDB" id="R7WR95"/>
<organism evidence="2 3">
    <name type="scientific">Rhodococcus rhodnii LMG 5362</name>
    <dbReference type="NCBI Taxonomy" id="1273125"/>
    <lineage>
        <taxon>Bacteria</taxon>
        <taxon>Bacillati</taxon>
        <taxon>Actinomycetota</taxon>
        <taxon>Actinomycetes</taxon>
        <taxon>Mycobacteriales</taxon>
        <taxon>Nocardiaceae</taxon>
        <taxon>Rhodococcus</taxon>
    </lineage>
</organism>
<accession>R7WR95</accession>
<protein>
    <recommendedName>
        <fullName evidence="4">DUF2530 domain-containing protein</fullName>
    </recommendedName>
</protein>
<dbReference type="InterPro" id="IPR019681">
    <property type="entry name" value="DUF2530"/>
</dbReference>
<dbReference type="eggNOG" id="ENOG5033IM2">
    <property type="taxonomic scope" value="Bacteria"/>
</dbReference>
<evidence type="ECO:0000313" key="3">
    <source>
        <dbReference type="Proteomes" id="UP000013525"/>
    </source>
</evidence>
<keyword evidence="1" id="KW-1133">Transmembrane helix</keyword>
<dbReference type="Proteomes" id="UP000013525">
    <property type="component" value="Unassembled WGS sequence"/>
</dbReference>
<name>R7WR95_9NOCA</name>
<keyword evidence="1" id="KW-0812">Transmembrane</keyword>